<dbReference type="AlphaFoldDB" id="A0A897NVL7"/>
<dbReference type="SUPFAM" id="SSF57997">
    <property type="entry name" value="Tropomyosin"/>
    <property type="match status" value="1"/>
</dbReference>
<evidence type="ECO:0000313" key="3">
    <source>
        <dbReference type="Proteomes" id="UP000663292"/>
    </source>
</evidence>
<keyword evidence="3" id="KW-1185">Reference proteome</keyword>
<sequence>MESPSQAVLVVVVAALFVTPAAALSLPGQTAQQTATNESIQPGAQLSGVVSVGQAELDGAVEGRAFGQAIASADTNESKAGVVAERMPGLENRLGDLREQREQLQAAYENGSLDRSTYEARTTAVAARIQQVERQLNRSHAVAVALPEQARDRAGVNVTAIERLRTQAGEMRGGEMAEIARGIAGPRVGMGMPDTSRGGPPAGVPGNWTGPGAGGPPAGPGPSDGHGSSTGHGPMSDGGSADRDGRTSNR</sequence>
<name>A0A897NVL7_9EURY</name>
<dbReference type="GeneID" id="68857851"/>
<dbReference type="Proteomes" id="UP000663292">
    <property type="component" value="Chromosome"/>
</dbReference>
<evidence type="ECO:0000256" key="1">
    <source>
        <dbReference type="SAM" id="MobiDB-lite"/>
    </source>
</evidence>
<feature type="compositionally biased region" description="Basic and acidic residues" evidence="1">
    <location>
        <begin position="240"/>
        <end position="250"/>
    </location>
</feature>
<feature type="compositionally biased region" description="Gly residues" evidence="1">
    <location>
        <begin position="209"/>
        <end position="230"/>
    </location>
</feature>
<dbReference type="EMBL" id="CP064791">
    <property type="protein sequence ID" value="QSG14749.1"/>
    <property type="molecule type" value="Genomic_DNA"/>
</dbReference>
<accession>A0A897NVL7</accession>
<protein>
    <submittedName>
        <fullName evidence="2">Putative component of type IV pili like system</fullName>
    </submittedName>
</protein>
<dbReference type="RefSeq" id="WP_229122795.1">
    <property type="nucleotide sequence ID" value="NZ_CP064791.1"/>
</dbReference>
<organism evidence="2 3">
    <name type="scientific">Halapricum desulfuricans</name>
    <dbReference type="NCBI Taxonomy" id="2841257"/>
    <lineage>
        <taxon>Archaea</taxon>
        <taxon>Methanobacteriati</taxon>
        <taxon>Methanobacteriota</taxon>
        <taxon>Stenosarchaea group</taxon>
        <taxon>Halobacteria</taxon>
        <taxon>Halobacteriales</taxon>
        <taxon>Haloarculaceae</taxon>
        <taxon>Halapricum</taxon>
    </lineage>
</organism>
<proteinExistence type="predicted"/>
<evidence type="ECO:0000313" key="2">
    <source>
        <dbReference type="EMBL" id="QSG14749.1"/>
    </source>
</evidence>
<gene>
    <name evidence="2" type="ORF">HSEST_1216</name>
</gene>
<reference evidence="2 3" key="1">
    <citation type="submission" date="2020-11" db="EMBL/GenBank/DDBJ databases">
        <title>Carbohydrate-dependent, anaerobic sulfur respiration: A novel catabolism in halophilic archaea.</title>
        <authorList>
            <person name="Sorokin D.Y."/>
            <person name="Messina E."/>
            <person name="Smedile F."/>
            <person name="La Cono V."/>
            <person name="Hallsworth J.E."/>
            <person name="Yakimov M.M."/>
        </authorList>
    </citation>
    <scope>NUCLEOTIDE SEQUENCE [LARGE SCALE GENOMIC DNA]</scope>
    <source>
        <strain evidence="2 3">HSR-Est</strain>
    </source>
</reference>
<feature type="region of interest" description="Disordered" evidence="1">
    <location>
        <begin position="184"/>
        <end position="250"/>
    </location>
</feature>